<dbReference type="PANTHER" id="PTHR12862:SF0">
    <property type="entry name" value="N-ACETYL-D-GLUCOSAMINE KINASE"/>
    <property type="match status" value="1"/>
</dbReference>
<evidence type="ECO:0000313" key="3">
    <source>
        <dbReference type="Proteomes" id="UP000254808"/>
    </source>
</evidence>
<dbReference type="InterPro" id="IPR043129">
    <property type="entry name" value="ATPase_NBD"/>
</dbReference>
<gene>
    <name evidence="2" type="ORF">CYPRO_2012</name>
</gene>
<dbReference type="GO" id="GO:0045127">
    <property type="term" value="F:N-acetylglucosamine kinase activity"/>
    <property type="evidence" value="ECO:0007669"/>
    <property type="project" value="InterPro"/>
</dbReference>
<sequence length="305" mass="33294">MTNNEGLSVGIDGGGSGSRFVFWYKNKAYDTIGPILQARLKPIDETAALIAQIIAHFSDRHQLPQPARITAGIAGAAAPDVSEALQTALQNIFALEGVRVMSDIAACFASNFRDETDGCAVVICGTGSVLVYCREGVLKVAGGFGPALNEYGSGRQLGRDFMTCLMSCMEKEQVSPEVKLILEKEGLFLNTRIDALKLLYSSNFNPASLAPVCLQLASTGHTSCRKIAEYHIESLMSLFEAAFKAKNTFRQVALHGGLFKNEWFQERLKLEVSMQYPSITIKNSYQDTARFLAMEKGFKVPVVCL</sequence>
<dbReference type="PANTHER" id="PTHR12862">
    <property type="entry name" value="BADF TYPE ATPASE DOMAIN-CONTAINING PROTEIN"/>
    <property type="match status" value="1"/>
</dbReference>
<dbReference type="InterPro" id="IPR039758">
    <property type="entry name" value="NAGK-like"/>
</dbReference>
<dbReference type="EMBL" id="CP027806">
    <property type="protein sequence ID" value="AXJ01262.1"/>
    <property type="molecule type" value="Genomic_DNA"/>
</dbReference>
<dbReference type="InterPro" id="IPR002731">
    <property type="entry name" value="ATPase_BadF"/>
</dbReference>
<dbReference type="Gene3D" id="3.30.420.40">
    <property type="match status" value="2"/>
</dbReference>
<dbReference type="KEGG" id="cprv:CYPRO_2012"/>
<feature type="domain" description="ATPase BadF/BadG/BcrA/BcrD type" evidence="1">
    <location>
        <begin position="9"/>
        <end position="283"/>
    </location>
</feature>
<dbReference type="Proteomes" id="UP000254808">
    <property type="component" value="Chromosome"/>
</dbReference>
<keyword evidence="3" id="KW-1185">Reference proteome</keyword>
<dbReference type="AlphaFoldDB" id="A0A345ULB0"/>
<evidence type="ECO:0000259" key="1">
    <source>
        <dbReference type="Pfam" id="PF01869"/>
    </source>
</evidence>
<proteinExistence type="predicted"/>
<protein>
    <submittedName>
        <fullName evidence="2">BadF-type ATPase</fullName>
    </submittedName>
</protein>
<evidence type="ECO:0000313" key="2">
    <source>
        <dbReference type="EMBL" id="AXJ01262.1"/>
    </source>
</evidence>
<organism evidence="2 3">
    <name type="scientific">Cyclonatronum proteinivorum</name>
    <dbReference type="NCBI Taxonomy" id="1457365"/>
    <lineage>
        <taxon>Bacteria</taxon>
        <taxon>Pseudomonadati</taxon>
        <taxon>Balneolota</taxon>
        <taxon>Balneolia</taxon>
        <taxon>Balneolales</taxon>
        <taxon>Cyclonatronaceae</taxon>
        <taxon>Cyclonatronum</taxon>
    </lineage>
</organism>
<name>A0A345ULB0_9BACT</name>
<dbReference type="Pfam" id="PF01869">
    <property type="entry name" value="BcrAD_BadFG"/>
    <property type="match status" value="1"/>
</dbReference>
<reference evidence="2 3" key="1">
    <citation type="submission" date="2018-03" db="EMBL/GenBank/DDBJ databases">
        <title>Phenotypic and genomic properties of Cyclonatronum proteinivorum gen. nov., sp. nov., a haloalkaliphilic bacteroidete from soda lakes possessing Na+-translocating rhodopsin.</title>
        <authorList>
            <person name="Toshchakov S.V."/>
            <person name="Korzhenkov A."/>
            <person name="Samarov N.I."/>
            <person name="Kublanov I.V."/>
            <person name="Muntyan M.S."/>
            <person name="Sorokin D.Y."/>
        </authorList>
    </citation>
    <scope>NUCLEOTIDE SEQUENCE [LARGE SCALE GENOMIC DNA]</scope>
    <source>
        <strain evidence="2 3">Omega</strain>
    </source>
</reference>
<accession>A0A345ULB0</accession>
<dbReference type="RefSeq" id="WP_114984472.1">
    <property type="nucleotide sequence ID" value="NZ_CP027806.1"/>
</dbReference>
<dbReference type="SUPFAM" id="SSF53067">
    <property type="entry name" value="Actin-like ATPase domain"/>
    <property type="match status" value="1"/>
</dbReference>